<accession>A0AAD8HPX6</accession>
<evidence type="ECO:0000259" key="5">
    <source>
        <dbReference type="SMART" id="SM00385"/>
    </source>
</evidence>
<dbReference type="GO" id="GO:0051301">
    <property type="term" value="P:cell division"/>
    <property type="evidence" value="ECO:0007669"/>
    <property type="project" value="UniProtKB-KW"/>
</dbReference>
<feature type="domain" description="Cyclin-like" evidence="5">
    <location>
        <begin position="20"/>
        <end position="108"/>
    </location>
</feature>
<keyword evidence="8" id="KW-1185">Reference proteome</keyword>
<evidence type="ECO:0000256" key="4">
    <source>
        <dbReference type="ARBA" id="ARBA00023306"/>
    </source>
</evidence>
<dbReference type="SUPFAM" id="SSF47954">
    <property type="entry name" value="Cyclin-like"/>
    <property type="match status" value="1"/>
</dbReference>
<gene>
    <name evidence="7" type="ORF">POM88_036516</name>
</gene>
<sequence length="150" mass="17233">MESIVLDFLKFELTIPTARCFLERFVRVAQAVNDDPLMELECMSNYLADLSLPDYGMLCYSPSMIAASSVFLARFVLLPSRRPWNSTLQHFTLYKPLNLSECVKTLHSLCCNNLNSSLSAIRDKYGHHKYNCVSKKYCPSSIPQEYFQDL</sequence>
<keyword evidence="3" id="KW-0195">Cyclin</keyword>
<reference evidence="7" key="2">
    <citation type="submission" date="2023-05" db="EMBL/GenBank/DDBJ databases">
        <authorList>
            <person name="Schelkunov M.I."/>
        </authorList>
    </citation>
    <scope>NUCLEOTIDE SEQUENCE</scope>
    <source>
        <strain evidence="7">Hsosn_3</strain>
        <tissue evidence="7">Leaf</tissue>
    </source>
</reference>
<reference evidence="7" key="1">
    <citation type="submission" date="2023-02" db="EMBL/GenBank/DDBJ databases">
        <title>Genome of toxic invasive species Heracleum sosnowskyi carries increased number of genes despite the absence of recent whole-genome duplications.</title>
        <authorList>
            <person name="Schelkunov M."/>
            <person name="Shtratnikova V."/>
            <person name="Makarenko M."/>
            <person name="Klepikova A."/>
            <person name="Omelchenko D."/>
            <person name="Novikova G."/>
            <person name="Obukhova E."/>
            <person name="Bogdanov V."/>
            <person name="Penin A."/>
            <person name="Logacheva M."/>
        </authorList>
    </citation>
    <scope>NUCLEOTIDE SEQUENCE</scope>
    <source>
        <strain evidence="7">Hsosn_3</strain>
        <tissue evidence="7">Leaf</tissue>
    </source>
</reference>
<evidence type="ECO:0000259" key="6">
    <source>
        <dbReference type="SMART" id="SM01332"/>
    </source>
</evidence>
<feature type="domain" description="Cyclin C-terminal" evidence="6">
    <location>
        <begin position="16"/>
        <end position="139"/>
    </location>
</feature>
<dbReference type="EMBL" id="JAUIZM010000008">
    <property type="protein sequence ID" value="KAK1370424.1"/>
    <property type="molecule type" value="Genomic_DNA"/>
</dbReference>
<dbReference type="InterPro" id="IPR036915">
    <property type="entry name" value="Cyclin-like_sf"/>
</dbReference>
<evidence type="ECO:0000313" key="8">
    <source>
        <dbReference type="Proteomes" id="UP001237642"/>
    </source>
</evidence>
<keyword evidence="2" id="KW-0132">Cell division</keyword>
<dbReference type="Proteomes" id="UP001237642">
    <property type="component" value="Unassembled WGS sequence"/>
</dbReference>
<dbReference type="SMART" id="SM01332">
    <property type="entry name" value="Cyclin_C"/>
    <property type="match status" value="1"/>
</dbReference>
<dbReference type="AlphaFoldDB" id="A0AAD8HPX6"/>
<evidence type="ECO:0000256" key="1">
    <source>
        <dbReference type="ARBA" id="ARBA00006955"/>
    </source>
</evidence>
<organism evidence="7 8">
    <name type="scientific">Heracleum sosnowskyi</name>
    <dbReference type="NCBI Taxonomy" id="360622"/>
    <lineage>
        <taxon>Eukaryota</taxon>
        <taxon>Viridiplantae</taxon>
        <taxon>Streptophyta</taxon>
        <taxon>Embryophyta</taxon>
        <taxon>Tracheophyta</taxon>
        <taxon>Spermatophyta</taxon>
        <taxon>Magnoliopsida</taxon>
        <taxon>eudicotyledons</taxon>
        <taxon>Gunneridae</taxon>
        <taxon>Pentapetalae</taxon>
        <taxon>asterids</taxon>
        <taxon>campanulids</taxon>
        <taxon>Apiales</taxon>
        <taxon>Apiaceae</taxon>
        <taxon>Apioideae</taxon>
        <taxon>apioid superclade</taxon>
        <taxon>Tordylieae</taxon>
        <taxon>Tordyliinae</taxon>
        <taxon>Heracleum</taxon>
    </lineage>
</organism>
<dbReference type="PANTHER" id="PTHR10177">
    <property type="entry name" value="CYCLINS"/>
    <property type="match status" value="1"/>
</dbReference>
<comment type="similarity">
    <text evidence="1">Belongs to the cyclin family. Cyclin AB subfamily.</text>
</comment>
<dbReference type="Gene3D" id="1.10.472.10">
    <property type="entry name" value="Cyclin-like"/>
    <property type="match status" value="1"/>
</dbReference>
<proteinExistence type="inferred from homology"/>
<keyword evidence="4" id="KW-0131">Cell cycle</keyword>
<dbReference type="InterPro" id="IPR039361">
    <property type="entry name" value="Cyclin"/>
</dbReference>
<dbReference type="Pfam" id="PF02984">
    <property type="entry name" value="Cyclin_C"/>
    <property type="match status" value="1"/>
</dbReference>
<evidence type="ECO:0000256" key="2">
    <source>
        <dbReference type="ARBA" id="ARBA00022618"/>
    </source>
</evidence>
<comment type="caution">
    <text evidence="7">The sequence shown here is derived from an EMBL/GenBank/DDBJ whole genome shotgun (WGS) entry which is preliminary data.</text>
</comment>
<evidence type="ECO:0000256" key="3">
    <source>
        <dbReference type="ARBA" id="ARBA00023127"/>
    </source>
</evidence>
<evidence type="ECO:0008006" key="9">
    <source>
        <dbReference type="Google" id="ProtNLM"/>
    </source>
</evidence>
<name>A0AAD8HPX6_9APIA</name>
<evidence type="ECO:0000313" key="7">
    <source>
        <dbReference type="EMBL" id="KAK1370424.1"/>
    </source>
</evidence>
<dbReference type="InterPro" id="IPR004367">
    <property type="entry name" value="Cyclin_C-dom"/>
</dbReference>
<dbReference type="FunFam" id="1.10.472.10:FF:000013">
    <property type="entry name" value="Cyclin A1"/>
    <property type="match status" value="1"/>
</dbReference>
<dbReference type="SMART" id="SM00385">
    <property type="entry name" value="CYCLIN"/>
    <property type="match status" value="1"/>
</dbReference>
<protein>
    <recommendedName>
        <fullName evidence="9">B-like cyclin</fullName>
    </recommendedName>
</protein>
<dbReference type="InterPro" id="IPR013763">
    <property type="entry name" value="Cyclin-like_dom"/>
</dbReference>